<evidence type="ECO:0000313" key="1">
    <source>
        <dbReference type="EMBL" id="MCF2530625.1"/>
    </source>
</evidence>
<accession>A0AA41U2F3</accession>
<dbReference type="AlphaFoldDB" id="A0AA41U2F3"/>
<proteinExistence type="predicted"/>
<reference evidence="1" key="1">
    <citation type="submission" date="2022-01" db="EMBL/GenBank/DDBJ databases">
        <title>Genome-Based Taxonomic Classification of the Phylum Actinobacteria.</title>
        <authorList>
            <person name="Gao Y."/>
        </authorList>
    </citation>
    <scope>NUCLEOTIDE SEQUENCE</scope>
    <source>
        <strain evidence="1">KLBMP 8922</strain>
    </source>
</reference>
<gene>
    <name evidence="1" type="ORF">LZ495_25855</name>
</gene>
<evidence type="ECO:0000313" key="2">
    <source>
        <dbReference type="Proteomes" id="UP001165378"/>
    </source>
</evidence>
<organism evidence="1 2">
    <name type="scientific">Yinghuangia soli</name>
    <dbReference type="NCBI Taxonomy" id="2908204"/>
    <lineage>
        <taxon>Bacteria</taxon>
        <taxon>Bacillati</taxon>
        <taxon>Actinomycetota</taxon>
        <taxon>Actinomycetes</taxon>
        <taxon>Kitasatosporales</taxon>
        <taxon>Streptomycetaceae</taxon>
        <taxon>Yinghuangia</taxon>
    </lineage>
</organism>
<sequence>MSYGADAPAPWRPRHARGRKSELGTDLCVIKGRHFFIRGLVEIPVLGTDESFSWGVWASLSRTNFVRAQELWDDPDRTEEPPYFGWLCTALPGYRPGTLHLKTNVHTRAVGQRPFIELEPTDHPLAVEQREGITMDRVREIAALVMGG</sequence>
<dbReference type="Proteomes" id="UP001165378">
    <property type="component" value="Unassembled WGS sequence"/>
</dbReference>
<name>A0AA41U2F3_9ACTN</name>
<dbReference type="Pfam" id="PF09965">
    <property type="entry name" value="DUF2199"/>
    <property type="match status" value="1"/>
</dbReference>
<dbReference type="InterPro" id="IPR018697">
    <property type="entry name" value="DUF2199"/>
</dbReference>
<keyword evidence="2" id="KW-1185">Reference proteome</keyword>
<comment type="caution">
    <text evidence="1">The sequence shown here is derived from an EMBL/GenBank/DDBJ whole genome shotgun (WGS) entry which is preliminary data.</text>
</comment>
<protein>
    <submittedName>
        <fullName evidence="1">DUF2199 domain-containing protein</fullName>
    </submittedName>
</protein>
<dbReference type="EMBL" id="JAKFHA010000017">
    <property type="protein sequence ID" value="MCF2530625.1"/>
    <property type="molecule type" value="Genomic_DNA"/>
</dbReference>